<accession>A0A8J3CMD2</accession>
<feature type="signal peptide" evidence="1">
    <location>
        <begin position="1"/>
        <end position="21"/>
    </location>
</feature>
<organism evidence="2 3">
    <name type="scientific">Formosimonas limnophila</name>
    <dbReference type="NCBI Taxonomy" id="1384487"/>
    <lineage>
        <taxon>Bacteria</taxon>
        <taxon>Pseudomonadati</taxon>
        <taxon>Pseudomonadota</taxon>
        <taxon>Betaproteobacteria</taxon>
        <taxon>Burkholderiales</taxon>
        <taxon>Burkholderiaceae</taxon>
        <taxon>Formosimonas</taxon>
    </lineage>
</organism>
<evidence type="ECO:0000256" key="1">
    <source>
        <dbReference type="SAM" id="SignalP"/>
    </source>
</evidence>
<dbReference type="InterPro" id="IPR042268">
    <property type="entry name" value="BamC_C"/>
</dbReference>
<keyword evidence="2" id="KW-0449">Lipoprotein</keyword>
<dbReference type="Pfam" id="PF06804">
    <property type="entry name" value="Lipoprotein_18"/>
    <property type="match status" value="1"/>
</dbReference>
<proteinExistence type="predicted"/>
<protein>
    <submittedName>
        <fullName evidence="2">Lipoprotein</fullName>
    </submittedName>
</protein>
<dbReference type="Proteomes" id="UP000614287">
    <property type="component" value="Unassembled WGS sequence"/>
</dbReference>
<dbReference type="RefSeq" id="WP_189490769.1">
    <property type="nucleotide sequence ID" value="NZ_BMZG01000002.1"/>
</dbReference>
<reference evidence="2" key="2">
    <citation type="submission" date="2020-09" db="EMBL/GenBank/DDBJ databases">
        <authorList>
            <person name="Sun Q."/>
            <person name="Kim S."/>
        </authorList>
    </citation>
    <scope>NUCLEOTIDE SEQUENCE</scope>
    <source>
        <strain evidence="2">KCTC 32501</strain>
    </source>
</reference>
<dbReference type="InterPro" id="IPR010653">
    <property type="entry name" value="NlpB/DapX"/>
</dbReference>
<evidence type="ECO:0000313" key="3">
    <source>
        <dbReference type="Proteomes" id="UP000614287"/>
    </source>
</evidence>
<dbReference type="PROSITE" id="PS51257">
    <property type="entry name" value="PROKAR_LIPOPROTEIN"/>
    <property type="match status" value="1"/>
</dbReference>
<gene>
    <name evidence="2" type="ORF">GCM10009007_03590</name>
</gene>
<reference evidence="2" key="1">
    <citation type="journal article" date="2014" name="Int. J. Syst. Evol. Microbiol.">
        <title>Complete genome sequence of Corynebacterium casei LMG S-19264T (=DSM 44701T), isolated from a smear-ripened cheese.</title>
        <authorList>
            <consortium name="US DOE Joint Genome Institute (JGI-PGF)"/>
            <person name="Walter F."/>
            <person name="Albersmeier A."/>
            <person name="Kalinowski J."/>
            <person name="Ruckert C."/>
        </authorList>
    </citation>
    <scope>NUCLEOTIDE SEQUENCE</scope>
    <source>
        <strain evidence="2">KCTC 32501</strain>
    </source>
</reference>
<dbReference type="AlphaFoldDB" id="A0A8J3CMD2"/>
<name>A0A8J3CMD2_9BURK</name>
<feature type="chain" id="PRO_5035275392" evidence="1">
    <location>
        <begin position="22"/>
        <end position="348"/>
    </location>
</feature>
<comment type="caution">
    <text evidence="2">The sequence shown here is derived from an EMBL/GenBank/DDBJ whole genome shotgun (WGS) entry which is preliminary data.</text>
</comment>
<keyword evidence="3" id="KW-1185">Reference proteome</keyword>
<keyword evidence="1" id="KW-0732">Signal</keyword>
<dbReference type="Gene3D" id="3.30.310.170">
    <property type="entry name" value="Outer membrane protein assembly factor BamC"/>
    <property type="match status" value="1"/>
</dbReference>
<evidence type="ECO:0000313" key="2">
    <source>
        <dbReference type="EMBL" id="GHA66385.1"/>
    </source>
</evidence>
<sequence length="348" mass="38670">MKKATYKILGLALVLSLSACASSSDKKLDYRSQVKGSPLEVPPGLSDYDKNSQFNLGDGVRSTDVDQNAATQMPAGTLLVSAKDMRIERSGETRWLVVNRPAEQVWPVLQSFWEDNGFTIRSNQPKLGVMETDWAENRANLPQTGLRKLIGGALDMLYDTGYRDMFRTRIERTDNGTEIYISHRGMEEVYTSSAKDNTAWQPRAADPQLEGQLLSALMVRLGTTEDQAKAALQNSVNTSRGASIKGDTLILNDNMDSAWRRIGLSLDRAGLSVIDRDFSSRLYYVTPNPDDRGLLRKSFGKLGESYQVQLKQISTNQVEVSFSDRNGASMGNDKGLSRVLKELQKTLK</sequence>
<dbReference type="EMBL" id="BMZG01000002">
    <property type="protein sequence ID" value="GHA66385.1"/>
    <property type="molecule type" value="Genomic_DNA"/>
</dbReference>